<dbReference type="GO" id="GO:0016020">
    <property type="term" value="C:membrane"/>
    <property type="evidence" value="ECO:0007669"/>
    <property type="project" value="InterPro"/>
</dbReference>
<dbReference type="GO" id="GO:0120010">
    <property type="term" value="P:intermembrane phospholipid transfer"/>
    <property type="evidence" value="ECO:0007669"/>
    <property type="project" value="TreeGrafter"/>
</dbReference>
<dbReference type="OrthoDB" id="9785326at2"/>
<evidence type="ECO:0000256" key="1">
    <source>
        <dbReference type="ARBA" id="ARBA00010634"/>
    </source>
</evidence>
<keyword evidence="4" id="KW-0449">Lipoprotein</keyword>
<dbReference type="EMBL" id="CVRL01000046">
    <property type="protein sequence ID" value="CRL12968.1"/>
    <property type="molecule type" value="Genomic_DNA"/>
</dbReference>
<dbReference type="PANTHER" id="PTHR30035">
    <property type="entry name" value="LIPOPROTEIN VACJ-RELATED"/>
    <property type="match status" value="1"/>
</dbReference>
<proteinExistence type="inferred from homology"/>
<dbReference type="Proteomes" id="UP000043764">
    <property type="component" value="Unassembled WGS sequence"/>
</dbReference>
<dbReference type="PROSITE" id="PS51257">
    <property type="entry name" value="PROKAR_LIPOPROTEIN"/>
    <property type="match status" value="1"/>
</dbReference>
<evidence type="ECO:0000313" key="5">
    <source>
        <dbReference type="Proteomes" id="UP000043764"/>
    </source>
</evidence>
<evidence type="ECO:0000256" key="2">
    <source>
        <dbReference type="ARBA" id="ARBA00022729"/>
    </source>
</evidence>
<organism evidence="4 5">
    <name type="scientific">Phaeobacter italicus</name>
    <dbReference type="NCBI Taxonomy" id="481446"/>
    <lineage>
        <taxon>Bacteria</taxon>
        <taxon>Pseudomonadati</taxon>
        <taxon>Pseudomonadota</taxon>
        <taxon>Alphaproteobacteria</taxon>
        <taxon>Rhodobacterales</taxon>
        <taxon>Roseobacteraceae</taxon>
        <taxon>Phaeobacter</taxon>
    </lineage>
</organism>
<dbReference type="PRINTS" id="PR01805">
    <property type="entry name" value="VACJLIPOPROT"/>
</dbReference>
<comment type="similarity">
    <text evidence="1">Belongs to the MlaA family.</text>
</comment>
<dbReference type="Pfam" id="PF04333">
    <property type="entry name" value="MlaA"/>
    <property type="match status" value="1"/>
</dbReference>
<evidence type="ECO:0000313" key="4">
    <source>
        <dbReference type="EMBL" id="CRL12968.1"/>
    </source>
</evidence>
<name>A0A0H5DDP4_9RHOB</name>
<dbReference type="GeneID" id="78398162"/>
<protein>
    <submittedName>
        <fullName evidence="4">Putative phospholipid-binding lipoprotein MlaA</fullName>
    </submittedName>
</protein>
<gene>
    <name evidence="4" type="primary">mlaA</name>
    <name evidence="4" type="ORF">NIT7321_03852</name>
</gene>
<evidence type="ECO:0000256" key="3">
    <source>
        <dbReference type="SAM" id="SignalP"/>
    </source>
</evidence>
<feature type="chain" id="PRO_5009773478" evidence="3">
    <location>
        <begin position="22"/>
        <end position="259"/>
    </location>
</feature>
<dbReference type="AlphaFoldDB" id="A0A0H5DDP4"/>
<dbReference type="PANTHER" id="PTHR30035:SF3">
    <property type="entry name" value="INTERMEMBRANE PHOSPHOLIPID TRANSPORT SYSTEM LIPOPROTEIN MLAA"/>
    <property type="match status" value="1"/>
</dbReference>
<reference evidence="4 5" key="1">
    <citation type="submission" date="2015-05" db="EMBL/GenBank/DDBJ databases">
        <authorList>
            <person name="Rodrigo-Torres Lidia"/>
            <person name="Arahal R.David."/>
        </authorList>
    </citation>
    <scope>NUCLEOTIDE SEQUENCE [LARGE SCALE GENOMIC DNA]</scope>
    <source>
        <strain evidence="4 5">CECT 7321</strain>
    </source>
</reference>
<feature type="signal peptide" evidence="3">
    <location>
        <begin position="1"/>
        <end position="21"/>
    </location>
</feature>
<sequence length="259" mass="28517">MTFPLRPFLMMAMVTMSAALAGCATQDSVSRASGEVFDPYENSNRSVHNFNRNVDRYAFRPAAKSYVAVVPKDMVRAFNNFAENISMPGQAVNALLQGNLKEAGIAMSRFAVNTVFGIGGLGDPASDFNMPRVDTDFGETLHVWGVGEGAYVELPFFGPSTARDGAGILVDFFTNPISYARHNPADNIGIYAEVVRRLGDRGTYSDTIDSILYESADSYAQARLIYLQNRRFELGQDQSELEGVYGDPYSDPYEDIYAE</sequence>
<dbReference type="STRING" id="481446.NIT7645_02196"/>
<keyword evidence="2 3" id="KW-0732">Signal</keyword>
<dbReference type="InterPro" id="IPR007428">
    <property type="entry name" value="MlaA"/>
</dbReference>
<accession>A0A0H5DDP4</accession>
<dbReference type="RefSeq" id="WP_037302672.1">
    <property type="nucleotide sequence ID" value="NZ_BSKQ01000001.1"/>
</dbReference>
<keyword evidence="5" id="KW-1185">Reference proteome</keyword>